<dbReference type="AlphaFoldDB" id="A0A9P4QAE2"/>
<evidence type="ECO:0000313" key="3">
    <source>
        <dbReference type="Proteomes" id="UP000799441"/>
    </source>
</evidence>
<keyword evidence="3" id="KW-1185">Reference proteome</keyword>
<protein>
    <submittedName>
        <fullName evidence="2">Uncharacterized protein</fullName>
    </submittedName>
</protein>
<reference evidence="2" key="1">
    <citation type="journal article" date="2020" name="Stud. Mycol.">
        <title>101 Dothideomycetes genomes: a test case for predicting lifestyles and emergence of pathogens.</title>
        <authorList>
            <person name="Haridas S."/>
            <person name="Albert R."/>
            <person name="Binder M."/>
            <person name="Bloem J."/>
            <person name="Labutti K."/>
            <person name="Salamov A."/>
            <person name="Andreopoulos B."/>
            <person name="Baker S."/>
            <person name="Barry K."/>
            <person name="Bills G."/>
            <person name="Bluhm B."/>
            <person name="Cannon C."/>
            <person name="Castanera R."/>
            <person name="Culley D."/>
            <person name="Daum C."/>
            <person name="Ezra D."/>
            <person name="Gonzalez J."/>
            <person name="Henrissat B."/>
            <person name="Kuo A."/>
            <person name="Liang C."/>
            <person name="Lipzen A."/>
            <person name="Lutzoni F."/>
            <person name="Magnuson J."/>
            <person name="Mondo S."/>
            <person name="Nolan M."/>
            <person name="Ohm R."/>
            <person name="Pangilinan J."/>
            <person name="Park H.-J."/>
            <person name="Ramirez L."/>
            <person name="Alfaro M."/>
            <person name="Sun H."/>
            <person name="Tritt A."/>
            <person name="Yoshinaga Y."/>
            <person name="Zwiers L.-H."/>
            <person name="Turgeon B."/>
            <person name="Goodwin S."/>
            <person name="Spatafora J."/>
            <person name="Crous P."/>
            <person name="Grigoriev I."/>
        </authorList>
    </citation>
    <scope>NUCLEOTIDE SEQUENCE</scope>
    <source>
        <strain evidence="2">CBS 116435</strain>
    </source>
</reference>
<gene>
    <name evidence="2" type="ORF">K431DRAFT_285283</name>
</gene>
<dbReference type="Proteomes" id="UP000799441">
    <property type="component" value="Unassembled WGS sequence"/>
</dbReference>
<organism evidence="2 3">
    <name type="scientific">Polychaeton citri CBS 116435</name>
    <dbReference type="NCBI Taxonomy" id="1314669"/>
    <lineage>
        <taxon>Eukaryota</taxon>
        <taxon>Fungi</taxon>
        <taxon>Dikarya</taxon>
        <taxon>Ascomycota</taxon>
        <taxon>Pezizomycotina</taxon>
        <taxon>Dothideomycetes</taxon>
        <taxon>Dothideomycetidae</taxon>
        <taxon>Capnodiales</taxon>
        <taxon>Capnodiaceae</taxon>
        <taxon>Polychaeton</taxon>
    </lineage>
</organism>
<evidence type="ECO:0000313" key="2">
    <source>
        <dbReference type="EMBL" id="KAF2721027.1"/>
    </source>
</evidence>
<accession>A0A9P4QAE2</accession>
<name>A0A9P4QAE2_9PEZI</name>
<dbReference type="EMBL" id="MU003794">
    <property type="protein sequence ID" value="KAF2721027.1"/>
    <property type="molecule type" value="Genomic_DNA"/>
</dbReference>
<comment type="caution">
    <text evidence="2">The sequence shown here is derived from an EMBL/GenBank/DDBJ whole genome shotgun (WGS) entry which is preliminary data.</text>
</comment>
<evidence type="ECO:0000256" key="1">
    <source>
        <dbReference type="SAM" id="MobiDB-lite"/>
    </source>
</evidence>
<proteinExistence type="predicted"/>
<feature type="region of interest" description="Disordered" evidence="1">
    <location>
        <begin position="124"/>
        <end position="164"/>
    </location>
</feature>
<sequence length="164" mass="18314">MAIQGDEMDCRSLMRSCQTHSHGRMDLQVPISKAHKGWSPQHGKDRALSGNRDFRVYEVSSHARRRLGIGHYRRKSEVFDFISLEREGGGQEAGGRKGDMVLIRACGLGEDLVSSVNARSSRQQQTVASRMPLSQGGPLQVGPRLEINPSIHQSINQRKRQRGI</sequence>